<organism evidence="1 2">
    <name type="scientific">Haloferula rosea</name>
    <dbReference type="NCBI Taxonomy" id="490093"/>
    <lineage>
        <taxon>Bacteria</taxon>
        <taxon>Pseudomonadati</taxon>
        <taxon>Verrucomicrobiota</taxon>
        <taxon>Verrucomicrobiia</taxon>
        <taxon>Verrucomicrobiales</taxon>
        <taxon>Verrucomicrobiaceae</taxon>
        <taxon>Haloferula</taxon>
    </lineage>
</organism>
<gene>
    <name evidence="1" type="ORF">JIN81_05665</name>
</gene>
<dbReference type="EMBL" id="JAENII010000003">
    <property type="protein sequence ID" value="MBK1826496.1"/>
    <property type="molecule type" value="Genomic_DNA"/>
</dbReference>
<evidence type="ECO:0000313" key="2">
    <source>
        <dbReference type="Proteomes" id="UP000658278"/>
    </source>
</evidence>
<comment type="caution">
    <text evidence="1">The sequence shown here is derived from an EMBL/GenBank/DDBJ whole genome shotgun (WGS) entry which is preliminary data.</text>
</comment>
<protein>
    <submittedName>
        <fullName evidence="1">Uncharacterized protein</fullName>
    </submittedName>
</protein>
<name>A0A934RCH5_9BACT</name>
<proteinExistence type="predicted"/>
<accession>A0A934RCH5</accession>
<evidence type="ECO:0000313" key="1">
    <source>
        <dbReference type="EMBL" id="MBK1826496.1"/>
    </source>
</evidence>
<dbReference type="RefSeq" id="WP_200277510.1">
    <property type="nucleotide sequence ID" value="NZ_JAENII010000003.1"/>
</dbReference>
<dbReference type="Proteomes" id="UP000658278">
    <property type="component" value="Unassembled WGS sequence"/>
</dbReference>
<keyword evidence="2" id="KW-1185">Reference proteome</keyword>
<dbReference type="AlphaFoldDB" id="A0A934RCH5"/>
<sequence length="164" mass="17274">MKRTRARKRLPGVSMIETVVAMGVLAVAVPLALAAMSKAGSVGSAARAETRAPAIAERCLMEVKAARRGESAVLPTLEPAVSFPGAGQVLVLGFSRDGQLLGTLDQSSFEGGMRETIDGEDVNYVASISGRFDDPGVTVTVRVEHPAVRERSQRSGVSFHTKLP</sequence>
<reference evidence="1" key="1">
    <citation type="submission" date="2021-01" db="EMBL/GenBank/DDBJ databases">
        <title>Modified the classification status of verrucomicrobia.</title>
        <authorList>
            <person name="Feng X."/>
        </authorList>
    </citation>
    <scope>NUCLEOTIDE SEQUENCE</scope>
    <source>
        <strain evidence="1">KCTC 22201</strain>
    </source>
</reference>